<protein>
    <submittedName>
        <fullName evidence="2">Restriction endonuclease</fullName>
    </submittedName>
</protein>
<accession>A0A087DJJ6</accession>
<feature type="domain" description="HNH nuclease" evidence="1">
    <location>
        <begin position="152"/>
        <end position="204"/>
    </location>
</feature>
<keyword evidence="2" id="KW-0255">Endonuclease</keyword>
<keyword evidence="2" id="KW-0378">Hydrolase</keyword>
<gene>
    <name evidence="2" type="ORF">BSTEL_0502</name>
</gene>
<name>A0A087DJJ6_9BIFI</name>
<keyword evidence="3" id="KW-1185">Reference proteome</keyword>
<sequence>MLLNRRQRNNKSAPEIARLSEGLHRTSGAVYMKLMNLRTYDPNEHAQGIAGLRHGSQYEPRIWEEYLAQNDSLLATALHYYAEFLKGTQPILEPRTQTLSIVEDVTSTFIAEFTSHGTQSQPLGSERETITLTRVNQNYFRNSLVANYNDSCCLTGISLEPLLVASHIKPWKDSTGFEKTNAANGLLLNAFHDKAFDRGYMTVDDDYRVRISRQVPHTDVNEKWLYQFEGQHIVMPKVNPPSHEFLEYHHKHVFLTS</sequence>
<dbReference type="Proteomes" id="UP000029004">
    <property type="component" value="Unassembled WGS sequence"/>
</dbReference>
<dbReference type="Pfam" id="PF13391">
    <property type="entry name" value="HNH_2"/>
    <property type="match status" value="1"/>
</dbReference>
<reference evidence="2 3" key="1">
    <citation type="submission" date="2014-03" db="EMBL/GenBank/DDBJ databases">
        <title>Genomics of Bifidobacteria.</title>
        <authorList>
            <person name="Ventura M."/>
            <person name="Milani C."/>
            <person name="Lugli G.A."/>
        </authorList>
    </citation>
    <scope>NUCLEOTIDE SEQUENCE [LARGE SCALE GENOMIC DNA]</scope>
    <source>
        <strain evidence="2 3">DSM 23968</strain>
    </source>
</reference>
<comment type="caution">
    <text evidence="2">The sequence shown here is derived from an EMBL/GenBank/DDBJ whole genome shotgun (WGS) entry which is preliminary data.</text>
</comment>
<dbReference type="eggNOG" id="COG3440">
    <property type="taxonomic scope" value="Bacteria"/>
</dbReference>
<dbReference type="EMBL" id="JGZP01000016">
    <property type="protein sequence ID" value="KFI95696.1"/>
    <property type="molecule type" value="Genomic_DNA"/>
</dbReference>
<organism evidence="2 3">
    <name type="scientific">Bifidobacterium stellenboschense</name>
    <dbReference type="NCBI Taxonomy" id="762211"/>
    <lineage>
        <taxon>Bacteria</taxon>
        <taxon>Bacillati</taxon>
        <taxon>Actinomycetota</taxon>
        <taxon>Actinomycetes</taxon>
        <taxon>Bifidobacteriales</taxon>
        <taxon>Bifidobacteriaceae</taxon>
        <taxon>Bifidobacterium</taxon>
    </lineage>
</organism>
<evidence type="ECO:0000259" key="1">
    <source>
        <dbReference type="Pfam" id="PF13391"/>
    </source>
</evidence>
<proteinExistence type="predicted"/>
<evidence type="ECO:0000313" key="3">
    <source>
        <dbReference type="Proteomes" id="UP000029004"/>
    </source>
</evidence>
<evidence type="ECO:0000313" key="2">
    <source>
        <dbReference type="EMBL" id="KFI95696.1"/>
    </source>
</evidence>
<dbReference type="GO" id="GO:0004519">
    <property type="term" value="F:endonuclease activity"/>
    <property type="evidence" value="ECO:0007669"/>
    <property type="project" value="UniProtKB-KW"/>
</dbReference>
<keyword evidence="2" id="KW-0540">Nuclease</keyword>
<dbReference type="AlphaFoldDB" id="A0A087DJJ6"/>
<dbReference type="InterPro" id="IPR003615">
    <property type="entry name" value="HNH_nuc"/>
</dbReference>